<dbReference type="AlphaFoldDB" id="A0A9P8L119"/>
<accession>A0A9P8L119</accession>
<feature type="compositionally biased region" description="Basic residues" evidence="1">
    <location>
        <begin position="341"/>
        <end position="365"/>
    </location>
</feature>
<reference evidence="2" key="1">
    <citation type="submission" date="2021-03" db="EMBL/GenBank/DDBJ databases">
        <title>Comparative genomics and phylogenomic investigation of the class Geoglossomycetes provide insights into ecological specialization and systematics.</title>
        <authorList>
            <person name="Melie T."/>
            <person name="Pirro S."/>
            <person name="Miller A.N."/>
            <person name="Quandt A."/>
        </authorList>
    </citation>
    <scope>NUCLEOTIDE SEQUENCE</scope>
    <source>
        <strain evidence="2">GBOQ0MN5Z8</strain>
    </source>
</reference>
<sequence length="450" mass="48324">MSSTTLPGSYFSDLDLNLDNPTAAAANPTIVAGARSNFFQAPYTPSASSSLYRDDTDTASTTTMGTTTTTSSRKRARQEYPDSSWSPDFIAAGCASPAPFVNTKYRLAGGLDTPMAAEEEAREEGSRYYSDVGYRRAWTGSDMSPMGSFRYTGGSGASGGSTGGGAWSKAVLDAVGGVAGKVWEFCKSSAFRGFYAGGGAGYQLRNAPSAQRINNDGDDEDERFWQDLDPTAAAKHSTPLTPTPTPHHTRHSRSSTPIPGQYPPDDDYYIPPTPSPRPAKRVLRDKGGGELKMSWVMVPTPGRTPREKGGPSTATAVGAGGRSSKRSTPMASMAGTSAGPSRRKVITPHSHHSQHNHHHYQHSHRTTTPSSSLPRASTTASYASPRSTPTPNPLIAKRLREEKEADRSIQRFNERLKDMIREGREALGSRWDVEVELDGEGDGEEELGLS</sequence>
<dbReference type="OrthoDB" id="5138418at2759"/>
<gene>
    <name evidence="2" type="ORF">FGG08_007327</name>
</gene>
<feature type="region of interest" description="Disordered" evidence="1">
    <location>
        <begin position="232"/>
        <end position="394"/>
    </location>
</feature>
<protein>
    <submittedName>
        <fullName evidence="2">Uncharacterized protein</fullName>
    </submittedName>
</protein>
<dbReference type="Proteomes" id="UP000698800">
    <property type="component" value="Unassembled WGS sequence"/>
</dbReference>
<organism evidence="2 3">
    <name type="scientific">Glutinoglossum americanum</name>
    <dbReference type="NCBI Taxonomy" id="1670608"/>
    <lineage>
        <taxon>Eukaryota</taxon>
        <taxon>Fungi</taxon>
        <taxon>Dikarya</taxon>
        <taxon>Ascomycota</taxon>
        <taxon>Pezizomycotina</taxon>
        <taxon>Geoglossomycetes</taxon>
        <taxon>Geoglossales</taxon>
        <taxon>Geoglossaceae</taxon>
        <taxon>Glutinoglossum</taxon>
    </lineage>
</organism>
<comment type="caution">
    <text evidence="2">The sequence shown here is derived from an EMBL/GenBank/DDBJ whole genome shotgun (WGS) entry which is preliminary data.</text>
</comment>
<evidence type="ECO:0000313" key="2">
    <source>
        <dbReference type="EMBL" id="KAH0534072.1"/>
    </source>
</evidence>
<proteinExistence type="predicted"/>
<feature type="compositionally biased region" description="Low complexity" evidence="1">
    <location>
        <begin position="58"/>
        <end position="71"/>
    </location>
</feature>
<dbReference type="EMBL" id="JAGHQL010000279">
    <property type="protein sequence ID" value="KAH0534072.1"/>
    <property type="molecule type" value="Genomic_DNA"/>
</dbReference>
<feature type="compositionally biased region" description="Polar residues" evidence="1">
    <location>
        <begin position="326"/>
        <end position="339"/>
    </location>
</feature>
<keyword evidence="3" id="KW-1185">Reference proteome</keyword>
<evidence type="ECO:0000256" key="1">
    <source>
        <dbReference type="SAM" id="MobiDB-lite"/>
    </source>
</evidence>
<feature type="compositionally biased region" description="Polar residues" evidence="1">
    <location>
        <begin position="366"/>
        <end position="389"/>
    </location>
</feature>
<name>A0A9P8L119_9PEZI</name>
<evidence type="ECO:0000313" key="3">
    <source>
        <dbReference type="Proteomes" id="UP000698800"/>
    </source>
</evidence>
<feature type="region of interest" description="Disordered" evidence="1">
    <location>
        <begin position="46"/>
        <end position="83"/>
    </location>
</feature>